<dbReference type="InterPro" id="IPR002893">
    <property type="entry name" value="Znf_MYND"/>
</dbReference>
<keyword evidence="2 4" id="KW-0863">Zinc-finger</keyword>
<name>A0AAD5DVE2_9CHLO</name>
<evidence type="ECO:0000259" key="5">
    <source>
        <dbReference type="PROSITE" id="PS50865"/>
    </source>
</evidence>
<reference evidence="6" key="1">
    <citation type="submission" date="2020-11" db="EMBL/GenBank/DDBJ databases">
        <title>Chlorella ohadii genome sequencing and assembly.</title>
        <authorList>
            <person name="Murik O."/>
            <person name="Treves H."/>
            <person name="Kedem I."/>
            <person name="Shotland Y."/>
            <person name="Kaplan A."/>
        </authorList>
    </citation>
    <scope>NUCLEOTIDE SEQUENCE</scope>
    <source>
        <strain evidence="6">1</strain>
    </source>
</reference>
<dbReference type="AlphaFoldDB" id="A0AAD5DVE2"/>
<dbReference type="Pfam" id="PF01753">
    <property type="entry name" value="zf-MYND"/>
    <property type="match status" value="1"/>
</dbReference>
<feature type="domain" description="MYND-type" evidence="5">
    <location>
        <begin position="633"/>
        <end position="679"/>
    </location>
</feature>
<evidence type="ECO:0000256" key="1">
    <source>
        <dbReference type="ARBA" id="ARBA00022723"/>
    </source>
</evidence>
<evidence type="ECO:0000256" key="2">
    <source>
        <dbReference type="ARBA" id="ARBA00022771"/>
    </source>
</evidence>
<dbReference type="GO" id="GO:0008270">
    <property type="term" value="F:zinc ion binding"/>
    <property type="evidence" value="ECO:0007669"/>
    <property type="project" value="UniProtKB-KW"/>
</dbReference>
<gene>
    <name evidence="6" type="ORF">COHA_001807</name>
</gene>
<comment type="caution">
    <text evidence="6">The sequence shown here is derived from an EMBL/GenBank/DDBJ whole genome shotgun (WGS) entry which is preliminary data.</text>
</comment>
<organism evidence="6 7">
    <name type="scientific">Chlorella ohadii</name>
    <dbReference type="NCBI Taxonomy" id="2649997"/>
    <lineage>
        <taxon>Eukaryota</taxon>
        <taxon>Viridiplantae</taxon>
        <taxon>Chlorophyta</taxon>
        <taxon>core chlorophytes</taxon>
        <taxon>Trebouxiophyceae</taxon>
        <taxon>Chlorellales</taxon>
        <taxon>Chlorellaceae</taxon>
        <taxon>Chlorella clade</taxon>
        <taxon>Chlorella</taxon>
    </lineage>
</organism>
<dbReference type="EMBL" id="JADXDR010000025">
    <property type="protein sequence ID" value="KAI7844720.1"/>
    <property type="molecule type" value="Genomic_DNA"/>
</dbReference>
<protein>
    <recommendedName>
        <fullName evidence="5">MYND-type domain-containing protein</fullName>
    </recommendedName>
</protein>
<evidence type="ECO:0000313" key="7">
    <source>
        <dbReference type="Proteomes" id="UP001205105"/>
    </source>
</evidence>
<dbReference type="Gene3D" id="6.10.140.2220">
    <property type="match status" value="1"/>
</dbReference>
<evidence type="ECO:0000256" key="4">
    <source>
        <dbReference type="PROSITE-ProRule" id="PRU00134"/>
    </source>
</evidence>
<keyword evidence="7" id="KW-1185">Reference proteome</keyword>
<dbReference type="PROSITE" id="PS50865">
    <property type="entry name" value="ZF_MYND_2"/>
    <property type="match status" value="1"/>
</dbReference>
<evidence type="ECO:0000256" key="3">
    <source>
        <dbReference type="ARBA" id="ARBA00022833"/>
    </source>
</evidence>
<dbReference type="Proteomes" id="UP001205105">
    <property type="component" value="Unassembled WGS sequence"/>
</dbReference>
<keyword evidence="3" id="KW-0862">Zinc</keyword>
<accession>A0AAD5DVE2</accession>
<sequence length="708" mass="74023">MLCTCPALAAHKQQLLDNEELCIQLFDVLQPAMPALAVSLQLPRERRPADCSWRSAAALAAFIACMPVSPRATQLLLAQDADGSRSSRMLQAAAQLLQHAPWVVGSAEPQQAASATVAAVMRWAAQAEADEEEESEELLTDGSLFSVAHFIGQLGWAVERQRDSMAEQSAAGFSAHARHRRTAHQLLAAVPSIGCLLRRTADAPLSDAPLDVRVEVYGAAAAVLMLLTEVLCPGESRSDLQASGSAAATRQPQAPAALSTLADLASWYTGTAAMLGWLPALADLEPVQHSAASGEAREGIVAACELLVTRMGEAARLTTKRSQQLAGSSGTVVLPQAEACSLLTAVSQLAAVGCRAVHFAVAGGSERRPCLADHVLHELLRDMLCWLCVLARAAADGSPAGLEQRLRVLRTACLAHWEAVQALLEQGYELAGMSAYALVEELAVLIMGGPPALAISPAIQALLSEAVPRLQQGGALAVCNNTSMLSCPFQANKAQVAAVMLASGLMDAVVRDLIDLASPEGGRGEGAQQAGQIMSQEIQPLLDSLLMAAAAAGLDPAKELAVAYRTAFKPAAVLTSRSLAHVFRRTVQSQVLPPARRAATALLAWWRRPEAQPAAALELAQAVAARSCAYLRCANLGGEGGLAAGQGAGSQRCSACRAVWYCGTACSHADWRAGHRRVCKALGAARAAEKERRRQAAAADAAAGEGQA</sequence>
<dbReference type="SUPFAM" id="SSF144232">
    <property type="entry name" value="HIT/MYND zinc finger-like"/>
    <property type="match status" value="1"/>
</dbReference>
<evidence type="ECO:0000313" key="6">
    <source>
        <dbReference type="EMBL" id="KAI7844720.1"/>
    </source>
</evidence>
<proteinExistence type="predicted"/>
<keyword evidence="1" id="KW-0479">Metal-binding</keyword>